<evidence type="ECO:0000256" key="2">
    <source>
        <dbReference type="SAM" id="SignalP"/>
    </source>
</evidence>
<organism evidence="4 5">
    <name type="scientific">Acyrthosiphon pisum</name>
    <name type="common">Pea aphid</name>
    <dbReference type="NCBI Taxonomy" id="7029"/>
    <lineage>
        <taxon>Eukaryota</taxon>
        <taxon>Metazoa</taxon>
        <taxon>Ecdysozoa</taxon>
        <taxon>Arthropoda</taxon>
        <taxon>Hexapoda</taxon>
        <taxon>Insecta</taxon>
        <taxon>Pterygota</taxon>
        <taxon>Neoptera</taxon>
        <taxon>Paraneoptera</taxon>
        <taxon>Hemiptera</taxon>
        <taxon>Sternorrhyncha</taxon>
        <taxon>Aphidomorpha</taxon>
        <taxon>Aphidoidea</taxon>
        <taxon>Aphididae</taxon>
        <taxon>Macrosiphini</taxon>
        <taxon>Acyrthosiphon</taxon>
    </lineage>
</organism>
<dbReference type="InterPro" id="IPR034113">
    <property type="entry name" value="SCP_GAPR1-like"/>
</dbReference>
<feature type="region of interest" description="Disordered" evidence="1">
    <location>
        <begin position="35"/>
        <end position="79"/>
    </location>
</feature>
<evidence type="ECO:0000256" key="1">
    <source>
        <dbReference type="SAM" id="MobiDB-lite"/>
    </source>
</evidence>
<keyword evidence="5" id="KW-1185">Reference proteome</keyword>
<dbReference type="EnsemblMetazoa" id="XM_029486973.1">
    <property type="protein sequence ID" value="XP_029342833.1"/>
    <property type="gene ID" value="LOC100162791"/>
</dbReference>
<dbReference type="OrthoDB" id="6618548at2759"/>
<feature type="chain" id="PRO_5035903463" description="SCP domain-containing protein" evidence="2">
    <location>
        <begin position="23"/>
        <end position="577"/>
    </location>
</feature>
<evidence type="ECO:0000313" key="5">
    <source>
        <dbReference type="Proteomes" id="UP000007819"/>
    </source>
</evidence>
<dbReference type="FunFam" id="3.40.33.10:FF:000010">
    <property type="entry name" value="Predicted protein"/>
    <property type="match status" value="1"/>
</dbReference>
<dbReference type="PANTHER" id="PTHR10334">
    <property type="entry name" value="CYSTEINE-RICH SECRETORY PROTEIN-RELATED"/>
    <property type="match status" value="1"/>
</dbReference>
<dbReference type="Pfam" id="PF00188">
    <property type="entry name" value="CAP"/>
    <property type="match status" value="1"/>
</dbReference>
<dbReference type="GO" id="GO:0005576">
    <property type="term" value="C:extracellular region"/>
    <property type="evidence" value="ECO:0007669"/>
    <property type="project" value="UniProtKB-SubCell"/>
</dbReference>
<dbReference type="SUPFAM" id="SSF55797">
    <property type="entry name" value="PR-1-like"/>
    <property type="match status" value="1"/>
</dbReference>
<dbReference type="PRINTS" id="PR00837">
    <property type="entry name" value="V5TPXLIKE"/>
</dbReference>
<feature type="region of interest" description="Disordered" evidence="1">
    <location>
        <begin position="216"/>
        <end position="235"/>
    </location>
</feature>
<protein>
    <recommendedName>
        <fullName evidence="3">SCP domain-containing protein</fullName>
    </recommendedName>
</protein>
<feature type="signal peptide" evidence="2">
    <location>
        <begin position="1"/>
        <end position="22"/>
    </location>
</feature>
<dbReference type="InterPro" id="IPR014044">
    <property type="entry name" value="CAP_dom"/>
</dbReference>
<evidence type="ECO:0000313" key="4">
    <source>
        <dbReference type="EnsemblMetazoa" id="XP_029342833.1"/>
    </source>
</evidence>
<dbReference type="AlphaFoldDB" id="A0A8R2JN52"/>
<feature type="compositionally biased region" description="Low complexity" evidence="1">
    <location>
        <begin position="46"/>
        <end position="79"/>
    </location>
</feature>
<name>A0A8R2JN52_ACYPI</name>
<feature type="domain" description="SCP" evidence="3">
    <location>
        <begin position="389"/>
        <end position="524"/>
    </location>
</feature>
<feature type="region of interest" description="Disordered" evidence="1">
    <location>
        <begin position="540"/>
        <end position="564"/>
    </location>
</feature>
<dbReference type="InterPro" id="IPR001283">
    <property type="entry name" value="CRISP-related"/>
</dbReference>
<dbReference type="InterPro" id="IPR035940">
    <property type="entry name" value="CAP_sf"/>
</dbReference>
<dbReference type="Gene3D" id="3.40.33.10">
    <property type="entry name" value="CAP"/>
    <property type="match status" value="1"/>
</dbReference>
<sequence>MAKPIYFSLLLLVLCLIYESYGNHHTVRHIRLPSHRISSDNGPYVSSSSSSSSSTTGADATATSESAETSLSPSSSLRKSLSLNNSLGYGKNRGLGLNSKSLSGKYYEQQPNDMDSDDLNNRQIQNSMNSHFLNNKPQNGVFYKNNGIDRQNSMTSEVLNSKPLKDLYSMNNQNDKTLEGPSIGKRQNSITSGALNFPNSSKTKIIPLASLMARQKTLSPSSNEDDSQQISVGNDNSSMMMNSIKIPLNEQHIVFKQLRKCCINRECRILQDGEECSINDYFKNMKTKQQPNNPTFTTSSNGENGLNDMMSKFKLFGKNSFNNLGDDMDDLQETGKPTNMRLGSMRYSAIIPSIGSSNGMGSYVMPQKRKPINYPHSDPIDLSEDEANEIRDQVLQKSNFYREKYGLEPFTLDDQLNNCAQDWANQMVKLKIFDHRKGNVYGENLFSSLDFNNLGEQAVDSWYNEITKFNIADEEPELGDNIATHHMTQLLWKSSTKLGVGVSKSSNGMYNVVANYDPSGNVRGFFKDNLPEIKQEDIEEAMDSHNSQTISEPKSISWSSSSIPPLESEWQYEPYYN</sequence>
<reference evidence="5" key="1">
    <citation type="submission" date="2010-06" db="EMBL/GenBank/DDBJ databases">
        <authorList>
            <person name="Jiang H."/>
            <person name="Abraham K."/>
            <person name="Ali S."/>
            <person name="Alsbrooks S.L."/>
            <person name="Anim B.N."/>
            <person name="Anosike U.S."/>
            <person name="Attaway T."/>
            <person name="Bandaranaike D.P."/>
            <person name="Battles P.K."/>
            <person name="Bell S.N."/>
            <person name="Bell A.V."/>
            <person name="Beltran B."/>
            <person name="Bickham C."/>
            <person name="Bustamante Y."/>
            <person name="Caleb T."/>
            <person name="Canada A."/>
            <person name="Cardenas V."/>
            <person name="Carter K."/>
            <person name="Chacko J."/>
            <person name="Chandrabose M.N."/>
            <person name="Chavez D."/>
            <person name="Chavez A."/>
            <person name="Chen L."/>
            <person name="Chu H.-S."/>
            <person name="Claassen K.J."/>
            <person name="Cockrell R."/>
            <person name="Collins M."/>
            <person name="Cooper J.A."/>
            <person name="Cree A."/>
            <person name="Curry S.M."/>
            <person name="Da Y."/>
            <person name="Dao M.D."/>
            <person name="Das B."/>
            <person name="Davila M.-L."/>
            <person name="Davy-Carroll L."/>
            <person name="Denson S."/>
            <person name="Dinh H."/>
            <person name="Ebong V.E."/>
            <person name="Edwards J.R."/>
            <person name="Egan A."/>
            <person name="El-Daye J."/>
            <person name="Escobedo L."/>
            <person name="Fernandez S."/>
            <person name="Fernando P.R."/>
            <person name="Flagg N."/>
            <person name="Forbes L.D."/>
            <person name="Fowler R.G."/>
            <person name="Fu Q."/>
            <person name="Gabisi R.A."/>
            <person name="Ganer J."/>
            <person name="Garbino Pronczuk A."/>
            <person name="Garcia R.M."/>
            <person name="Garner T."/>
            <person name="Garrett T.E."/>
            <person name="Gonzalez D.A."/>
            <person name="Hamid H."/>
            <person name="Hawkins E.S."/>
            <person name="Hirani K."/>
            <person name="Hogues M.E."/>
            <person name="Hollins B."/>
            <person name="Hsiao C.-H."/>
            <person name="Jabil R."/>
            <person name="James M.L."/>
            <person name="Jhangiani S.N."/>
            <person name="Johnson B."/>
            <person name="Johnson Q."/>
            <person name="Joshi V."/>
            <person name="Kalu J.B."/>
            <person name="Kam C."/>
            <person name="Kashfia A."/>
            <person name="Keebler J."/>
            <person name="Kisamo H."/>
            <person name="Kovar C.L."/>
            <person name="Lago L.A."/>
            <person name="Lai C.-Y."/>
            <person name="Laidlaw J."/>
            <person name="Lara F."/>
            <person name="Le T.-K."/>
            <person name="Lee S.L."/>
            <person name="Legall F.H."/>
            <person name="Lemon S.J."/>
            <person name="Lewis L.R."/>
            <person name="Li B."/>
            <person name="Liu Y."/>
            <person name="Liu Y.-S."/>
            <person name="Lopez J."/>
            <person name="Lozado R.J."/>
            <person name="Lu J."/>
            <person name="Madu R.C."/>
            <person name="Maheshwari M."/>
            <person name="Maheshwari R."/>
            <person name="Malloy K."/>
            <person name="Martinez E."/>
            <person name="Mathew T."/>
            <person name="Mercado I.C."/>
            <person name="Mercado C."/>
            <person name="Meyer B."/>
            <person name="Montgomery K."/>
            <person name="Morgan M.B."/>
            <person name="Munidasa M."/>
            <person name="Nazareth L.V."/>
            <person name="Nelson J."/>
            <person name="Ng B.M."/>
            <person name="Nguyen N.B."/>
            <person name="Nguyen P.Q."/>
            <person name="Nguyen T."/>
            <person name="Obregon M."/>
            <person name="Okwuonu G.O."/>
            <person name="Onwere C.G."/>
            <person name="Orozco G."/>
            <person name="Parra A."/>
            <person name="Patel S."/>
            <person name="Patil S."/>
            <person name="Perez A."/>
            <person name="Perez Y."/>
            <person name="Pham C."/>
            <person name="Primus E.L."/>
            <person name="Pu L.-L."/>
            <person name="Puazo M."/>
            <person name="Qin X."/>
            <person name="Quiroz J.B."/>
            <person name="Reese J."/>
            <person name="Richards S."/>
            <person name="Rives C.M."/>
            <person name="Robberts R."/>
            <person name="Ruiz S.J."/>
            <person name="Ruiz M.J."/>
            <person name="Santibanez J."/>
            <person name="Schneider B.W."/>
            <person name="Sisson I."/>
            <person name="Smith M."/>
            <person name="Sodergren E."/>
            <person name="Song X.-Z."/>
            <person name="Song B.B."/>
            <person name="Summersgill H."/>
            <person name="Thelus R."/>
            <person name="Thornton R.D."/>
            <person name="Trejos Z.Y."/>
            <person name="Usmani K."/>
            <person name="Vattathil S."/>
            <person name="Villasana D."/>
            <person name="Walker D.L."/>
            <person name="Wang S."/>
            <person name="Wang K."/>
            <person name="White C.S."/>
            <person name="Williams A.C."/>
            <person name="Williamson J."/>
            <person name="Wilson K."/>
            <person name="Woghiren I.O."/>
            <person name="Woodworth J.R."/>
            <person name="Worley K.C."/>
            <person name="Wright R.A."/>
            <person name="Wu W."/>
            <person name="Young L."/>
            <person name="Zhang L."/>
            <person name="Zhang J."/>
            <person name="Zhu Y."/>
            <person name="Muzny D.M."/>
            <person name="Weinstock G."/>
            <person name="Gibbs R.A."/>
        </authorList>
    </citation>
    <scope>NUCLEOTIDE SEQUENCE [LARGE SCALE GENOMIC DNA]</scope>
    <source>
        <strain evidence="5">LSR1</strain>
    </source>
</reference>
<feature type="compositionally biased region" description="Low complexity" evidence="1">
    <location>
        <begin position="550"/>
        <end position="564"/>
    </location>
</feature>
<dbReference type="SMART" id="SM00198">
    <property type="entry name" value="SCP"/>
    <property type="match status" value="1"/>
</dbReference>
<dbReference type="Proteomes" id="UP000007819">
    <property type="component" value="Chromosome A1"/>
</dbReference>
<accession>A0A8R2JN52</accession>
<proteinExistence type="predicted"/>
<evidence type="ECO:0000259" key="3">
    <source>
        <dbReference type="SMART" id="SM00198"/>
    </source>
</evidence>
<keyword evidence="2" id="KW-0732">Signal</keyword>
<reference evidence="4" key="2">
    <citation type="submission" date="2022-06" db="UniProtKB">
        <authorList>
            <consortium name="EnsemblMetazoa"/>
        </authorList>
    </citation>
    <scope>IDENTIFICATION</scope>
</reference>
<dbReference type="CDD" id="cd05382">
    <property type="entry name" value="CAP_GAPR1-like"/>
    <property type="match status" value="1"/>
</dbReference>